<gene>
    <name evidence="1" type="ORF">GALL_133090</name>
</gene>
<organism evidence="1">
    <name type="scientific">mine drainage metagenome</name>
    <dbReference type="NCBI Taxonomy" id="410659"/>
    <lineage>
        <taxon>unclassified sequences</taxon>
        <taxon>metagenomes</taxon>
        <taxon>ecological metagenomes</taxon>
    </lineage>
</organism>
<comment type="caution">
    <text evidence="1">The sequence shown here is derived from an EMBL/GenBank/DDBJ whole genome shotgun (WGS) entry which is preliminary data.</text>
</comment>
<reference evidence="1" key="1">
    <citation type="submission" date="2016-10" db="EMBL/GenBank/DDBJ databases">
        <title>Sequence of Gallionella enrichment culture.</title>
        <authorList>
            <person name="Poehlein A."/>
            <person name="Muehling M."/>
            <person name="Daniel R."/>
        </authorList>
    </citation>
    <scope>NUCLEOTIDE SEQUENCE</scope>
</reference>
<dbReference type="AlphaFoldDB" id="A0A1J5S8J4"/>
<accession>A0A1J5S8J4</accession>
<sequence>MKNKIKLAVNSAFLAALTLQTIPTYAEEGTLTLTAGVDYSTGKYGLAESTDMTYMPFIAKYEMDDTTLKLSVPWLKITGPGDVVGGNTPIVIGSSNRPITTQSGLGDIVLTVSHTILRREESSPLTLDITGKVKFATASASKGLGTGENDYSVALDAYKPLNNTITLFGDVGYKVMGDPTGVNLNNVWFGSAGLSYRINTVSSAGIMADTRQATQNTSDPLRELTVFLTHKFNASYKLQSYLTHGYTNTSTDWGGGLMLGWVF</sequence>
<proteinExistence type="predicted"/>
<dbReference type="EMBL" id="MLJW01000056">
    <property type="protein sequence ID" value="OIR04639.1"/>
    <property type="molecule type" value="Genomic_DNA"/>
</dbReference>
<protein>
    <recommendedName>
        <fullName evidence="2">Transporter</fullName>
    </recommendedName>
</protein>
<evidence type="ECO:0000313" key="1">
    <source>
        <dbReference type="EMBL" id="OIR04639.1"/>
    </source>
</evidence>
<evidence type="ECO:0008006" key="2">
    <source>
        <dbReference type="Google" id="ProtNLM"/>
    </source>
</evidence>
<name>A0A1J5S8J4_9ZZZZ</name>